<proteinExistence type="predicted"/>
<accession>A0A1F7YXK3</accession>
<comment type="caution">
    <text evidence="1">The sequence shown here is derived from an EMBL/GenBank/DDBJ whole genome shotgun (WGS) entry which is preliminary data.</text>
</comment>
<dbReference type="EMBL" id="MGGP01000018">
    <property type="protein sequence ID" value="OGM32062.1"/>
    <property type="molecule type" value="Genomic_DNA"/>
</dbReference>
<gene>
    <name evidence="1" type="ORF">A2803_00650</name>
</gene>
<dbReference type="Proteomes" id="UP000178870">
    <property type="component" value="Unassembled WGS sequence"/>
</dbReference>
<dbReference type="AlphaFoldDB" id="A0A1F7YXK3"/>
<name>A0A1F7YXK3_9BACT</name>
<evidence type="ECO:0000313" key="1">
    <source>
        <dbReference type="EMBL" id="OGM32062.1"/>
    </source>
</evidence>
<protein>
    <submittedName>
        <fullName evidence="1">Uncharacterized protein</fullName>
    </submittedName>
</protein>
<reference evidence="1 2" key="1">
    <citation type="journal article" date="2016" name="Nat. Commun.">
        <title>Thousands of microbial genomes shed light on interconnected biogeochemical processes in an aquifer system.</title>
        <authorList>
            <person name="Anantharaman K."/>
            <person name="Brown C.T."/>
            <person name="Hug L.A."/>
            <person name="Sharon I."/>
            <person name="Castelle C.J."/>
            <person name="Probst A.J."/>
            <person name="Thomas B.C."/>
            <person name="Singh A."/>
            <person name="Wilkins M.J."/>
            <person name="Karaoz U."/>
            <person name="Brodie E.L."/>
            <person name="Williams K.H."/>
            <person name="Hubbard S.S."/>
            <person name="Banfield J.F."/>
        </authorList>
    </citation>
    <scope>NUCLEOTIDE SEQUENCE [LARGE SCALE GENOMIC DNA]</scope>
</reference>
<evidence type="ECO:0000313" key="2">
    <source>
        <dbReference type="Proteomes" id="UP000178870"/>
    </source>
</evidence>
<organism evidence="1 2">
    <name type="scientific">Candidatus Woesebacteria bacterium RIFCSPHIGHO2_01_FULL_44_21</name>
    <dbReference type="NCBI Taxonomy" id="1802503"/>
    <lineage>
        <taxon>Bacteria</taxon>
        <taxon>Candidatus Woeseibacteriota</taxon>
    </lineage>
</organism>
<sequence length="216" mass="24052">MIENVEEKSAIDFQISKASPEEAKEEVSNFYKFMANNYGQFFSQDPRLLDYNVSLRVTNTPWGHGLATKGVDSDSNKTSMSIFYNTDNQIVGYGGATEEGNTLQVAFRVFKDHRTKLDSSRAIDDFLTVSIALASSSVDTVLIPKKQLYNPAIDPEPSGAPLIYRRKGFKSLADSDERRKSDDLAALSSEDLTLELKGTQYAKAAEELRESLNLMI</sequence>